<dbReference type="SUPFAM" id="SSF52540">
    <property type="entry name" value="P-loop containing nucleoside triphosphate hydrolases"/>
    <property type="match status" value="1"/>
</dbReference>
<keyword evidence="4 7" id="KW-1133">Transmembrane helix</keyword>
<proteinExistence type="predicted"/>
<comment type="subcellular location">
    <subcellularLocation>
        <location evidence="1">Cell membrane</location>
        <topology evidence="1">Multi-pass membrane protein</topology>
    </subcellularLocation>
</comment>
<keyword evidence="5 7" id="KW-0472">Membrane</keyword>
<dbReference type="RefSeq" id="WP_093354436.1">
    <property type="nucleotide sequence ID" value="NZ_FOUY01000051.1"/>
</dbReference>
<feature type="transmembrane region" description="Helical" evidence="7">
    <location>
        <begin position="143"/>
        <end position="176"/>
    </location>
</feature>
<accession>A0A1I5GUX4</accession>
<keyword evidence="10" id="KW-1185">Reference proteome</keyword>
<feature type="compositionally biased region" description="Low complexity" evidence="6">
    <location>
        <begin position="679"/>
        <end position="692"/>
    </location>
</feature>
<dbReference type="STRING" id="260086.SAMN05216207_105123"/>
<dbReference type="InterPro" id="IPR027417">
    <property type="entry name" value="P-loop_NTPase"/>
</dbReference>
<evidence type="ECO:0000259" key="8">
    <source>
        <dbReference type="Pfam" id="PF12696"/>
    </source>
</evidence>
<dbReference type="Pfam" id="PF12696">
    <property type="entry name" value="TraG-D_C"/>
    <property type="match status" value="1"/>
</dbReference>
<dbReference type="Gene3D" id="3.40.50.300">
    <property type="entry name" value="P-loop containing nucleotide triphosphate hydrolases"/>
    <property type="match status" value="1"/>
</dbReference>
<name>A0A1I5GUX4_PSUAM</name>
<dbReference type="CDD" id="cd01127">
    <property type="entry name" value="TrwB_TraG_TraD_VirD4"/>
    <property type="match status" value="1"/>
</dbReference>
<feature type="transmembrane region" description="Helical" evidence="7">
    <location>
        <begin position="80"/>
        <end position="106"/>
    </location>
</feature>
<dbReference type="InterPro" id="IPR032689">
    <property type="entry name" value="TraG-D_C"/>
</dbReference>
<feature type="region of interest" description="Disordered" evidence="6">
    <location>
        <begin position="673"/>
        <end position="692"/>
    </location>
</feature>
<evidence type="ECO:0000256" key="7">
    <source>
        <dbReference type="SAM" id="Phobius"/>
    </source>
</evidence>
<gene>
    <name evidence="9" type="ORF">SAMN05216207_105123</name>
</gene>
<keyword evidence="2" id="KW-1003">Cell membrane</keyword>
<dbReference type="OrthoDB" id="226701at2"/>
<evidence type="ECO:0000256" key="2">
    <source>
        <dbReference type="ARBA" id="ARBA00022475"/>
    </source>
</evidence>
<sequence>MTGPELRSVALDECPDAAGVEYAPAPDAPAEVEPGGGRGSWPQIRATAARWAAASWWWGIAPVLRATVSSSSWSHLVERAAPVLCGGLVQLTGMVSLVLGTALLCWPSATSTGVGCVLLAVGVVLGLYRSWLGAGAGAALGVGLLFLPALAAAVAGGVLAVLGAVVLAAPLVRLAYPHSVRGRVRSGFGSTGWAGWWDRHRHLSAHAVRSAAVATRPSVAAEVTPAGVGARPAPGRVERLPVAQCGTWLGRSVVGPVLDSDCYAAHRDSIGQIAPPQTGKTALMGHHILDHCGPVLVTSTKVDLFEHCAGVRAQRGTVQLFNPEGLGDLGSSVWWSPIAGCAHPQTAAERAGLMVGATTSGEDDGDRWDDWSANVLTALLMAADIAGRDMHTVADWVFHPTSDARKGGAAEALAILHRAPTGQVPPGTVQSLRNVLSGEATKTRDSIFLTLSRAVQFMTDPQIAALATPTPGATEFDAGVFVTGCGAAFLVGSDRAHATVAPLLAALTGYVFETAKRVAATRPKGRLDPPLGMFLDEAALITPVPLDRWIADAGGRGIHIEWAVQSPSQLAQRWGARGADTIWNATNAKLVYGGLTLDEDLEKVSKLCGDRWEPAPTGDGTEKYTQVRVCPPDRVRRLPQWHALLIHRATPATVVRISPVWSRPDLLPPPAMPAPPAAVPAVEAPAPGQVAA</sequence>
<dbReference type="PANTHER" id="PTHR37937">
    <property type="entry name" value="CONJUGATIVE TRANSFER: DNA TRANSPORT"/>
    <property type="match status" value="1"/>
</dbReference>
<evidence type="ECO:0000256" key="4">
    <source>
        <dbReference type="ARBA" id="ARBA00022989"/>
    </source>
</evidence>
<keyword evidence="3 7" id="KW-0812">Transmembrane</keyword>
<dbReference type="Proteomes" id="UP000199614">
    <property type="component" value="Unassembled WGS sequence"/>
</dbReference>
<evidence type="ECO:0000256" key="5">
    <source>
        <dbReference type="ARBA" id="ARBA00023136"/>
    </source>
</evidence>
<feature type="domain" description="TraD/TraG TraM recognition site" evidence="8">
    <location>
        <begin position="530"/>
        <end position="639"/>
    </location>
</feature>
<feature type="transmembrane region" description="Helical" evidence="7">
    <location>
        <begin position="113"/>
        <end position="131"/>
    </location>
</feature>
<reference evidence="9 10" key="1">
    <citation type="submission" date="2016-10" db="EMBL/GenBank/DDBJ databases">
        <authorList>
            <person name="de Groot N.N."/>
        </authorList>
    </citation>
    <scope>NUCLEOTIDE SEQUENCE [LARGE SCALE GENOMIC DNA]</scope>
    <source>
        <strain evidence="9 10">CGMCC 4.1877</strain>
    </source>
</reference>
<evidence type="ECO:0000313" key="10">
    <source>
        <dbReference type="Proteomes" id="UP000199614"/>
    </source>
</evidence>
<dbReference type="AlphaFoldDB" id="A0A1I5GUX4"/>
<evidence type="ECO:0000256" key="3">
    <source>
        <dbReference type="ARBA" id="ARBA00022692"/>
    </source>
</evidence>
<evidence type="ECO:0000256" key="1">
    <source>
        <dbReference type="ARBA" id="ARBA00004651"/>
    </source>
</evidence>
<protein>
    <submittedName>
        <fullName evidence="9">Type IV secretory pathway, VirD4 component, TraG/TraD family ATPase</fullName>
    </submittedName>
</protein>
<organism evidence="9 10">
    <name type="scientific">Pseudonocardia ammonioxydans</name>
    <dbReference type="NCBI Taxonomy" id="260086"/>
    <lineage>
        <taxon>Bacteria</taxon>
        <taxon>Bacillati</taxon>
        <taxon>Actinomycetota</taxon>
        <taxon>Actinomycetes</taxon>
        <taxon>Pseudonocardiales</taxon>
        <taxon>Pseudonocardiaceae</taxon>
        <taxon>Pseudonocardia</taxon>
    </lineage>
</organism>
<dbReference type="InterPro" id="IPR051539">
    <property type="entry name" value="T4SS-coupling_protein"/>
</dbReference>
<dbReference type="GO" id="GO:0005886">
    <property type="term" value="C:plasma membrane"/>
    <property type="evidence" value="ECO:0007669"/>
    <property type="project" value="UniProtKB-SubCell"/>
</dbReference>
<evidence type="ECO:0000256" key="6">
    <source>
        <dbReference type="SAM" id="MobiDB-lite"/>
    </source>
</evidence>
<dbReference type="PANTHER" id="PTHR37937:SF1">
    <property type="entry name" value="CONJUGATIVE TRANSFER: DNA TRANSPORT"/>
    <property type="match status" value="1"/>
</dbReference>
<dbReference type="EMBL" id="FOUY01000051">
    <property type="protein sequence ID" value="SFO39818.1"/>
    <property type="molecule type" value="Genomic_DNA"/>
</dbReference>
<evidence type="ECO:0000313" key="9">
    <source>
        <dbReference type="EMBL" id="SFO39818.1"/>
    </source>
</evidence>